<dbReference type="SUPFAM" id="SSF52172">
    <property type="entry name" value="CheY-like"/>
    <property type="match status" value="1"/>
</dbReference>
<reference evidence="3 4" key="1">
    <citation type="submission" date="2018-11" db="EMBL/GenBank/DDBJ databases">
        <title>Flavobacterium sp. nov., YIM 102600 draft genome.</title>
        <authorList>
            <person name="Li G."/>
            <person name="Jiang Y."/>
        </authorList>
    </citation>
    <scope>NUCLEOTIDE SEQUENCE [LARGE SCALE GENOMIC DNA]</scope>
    <source>
        <strain evidence="3 4">YIM 102600</strain>
    </source>
</reference>
<gene>
    <name evidence="3" type="ORF">EG849_06480</name>
</gene>
<dbReference type="AlphaFoldDB" id="A0A3P3WA82"/>
<dbReference type="EMBL" id="RQVR01000006">
    <property type="protein sequence ID" value="RRJ92061.1"/>
    <property type="molecule type" value="Genomic_DNA"/>
</dbReference>
<proteinExistence type="predicted"/>
<evidence type="ECO:0000256" key="1">
    <source>
        <dbReference type="PROSITE-ProRule" id="PRU00169"/>
    </source>
</evidence>
<dbReference type="Pfam" id="PF00072">
    <property type="entry name" value="Response_reg"/>
    <property type="match status" value="1"/>
</dbReference>
<dbReference type="InterPro" id="IPR001789">
    <property type="entry name" value="Sig_transdc_resp-reg_receiver"/>
</dbReference>
<name>A0A3P3WA82_9FLAO</name>
<dbReference type="GO" id="GO:0000160">
    <property type="term" value="P:phosphorelay signal transduction system"/>
    <property type="evidence" value="ECO:0007669"/>
    <property type="project" value="InterPro"/>
</dbReference>
<comment type="caution">
    <text evidence="3">The sequence shown here is derived from an EMBL/GenBank/DDBJ whole genome shotgun (WGS) entry which is preliminary data.</text>
</comment>
<feature type="modified residue" description="4-aspartylphosphate" evidence="1">
    <location>
        <position position="63"/>
    </location>
</feature>
<dbReference type="PROSITE" id="PS50110">
    <property type="entry name" value="RESPONSE_REGULATORY"/>
    <property type="match status" value="1"/>
</dbReference>
<dbReference type="Gene3D" id="3.40.50.2300">
    <property type="match status" value="1"/>
</dbReference>
<dbReference type="Proteomes" id="UP000271937">
    <property type="component" value="Unassembled WGS sequence"/>
</dbReference>
<evidence type="ECO:0000259" key="2">
    <source>
        <dbReference type="PROSITE" id="PS50110"/>
    </source>
</evidence>
<dbReference type="PANTHER" id="PTHR44520">
    <property type="entry name" value="RESPONSE REGULATOR RCP1-RELATED"/>
    <property type="match status" value="1"/>
</dbReference>
<keyword evidence="4" id="KW-1185">Reference proteome</keyword>
<dbReference type="RefSeq" id="WP_125012267.1">
    <property type="nucleotide sequence ID" value="NZ_RQVR01000006.1"/>
</dbReference>
<dbReference type="InterPro" id="IPR011006">
    <property type="entry name" value="CheY-like_superfamily"/>
</dbReference>
<keyword evidence="1" id="KW-0597">Phosphoprotein</keyword>
<dbReference type="OrthoDB" id="673128at2"/>
<organism evidence="3 4">
    <name type="scientific">Flavobacterium macacae</name>
    <dbReference type="NCBI Taxonomy" id="2488993"/>
    <lineage>
        <taxon>Bacteria</taxon>
        <taxon>Pseudomonadati</taxon>
        <taxon>Bacteroidota</taxon>
        <taxon>Flavobacteriia</taxon>
        <taxon>Flavobacteriales</taxon>
        <taxon>Flavobacteriaceae</taxon>
        <taxon>Flavobacterium</taxon>
    </lineage>
</organism>
<dbReference type="PANTHER" id="PTHR44520:SF2">
    <property type="entry name" value="RESPONSE REGULATOR RCP1"/>
    <property type="match status" value="1"/>
</dbReference>
<sequence>MKKFNDVYVVDDDKIYHFILKNLLKKNNIEVNSRFFINGEDAIKNLKENSNNESGLPDLILLDINMPIMDGWQFLEEYKKIKGTLNKETVIYMVSSSNSPFDLDRAKEFPDEVKDYFLKPVCLEDICRIFLN</sequence>
<protein>
    <submittedName>
        <fullName evidence="3">Response regulator</fullName>
    </submittedName>
</protein>
<evidence type="ECO:0000313" key="4">
    <source>
        <dbReference type="Proteomes" id="UP000271937"/>
    </source>
</evidence>
<dbReference type="InterPro" id="IPR052893">
    <property type="entry name" value="TCS_response_regulator"/>
</dbReference>
<feature type="domain" description="Response regulatory" evidence="2">
    <location>
        <begin position="6"/>
        <end position="132"/>
    </location>
</feature>
<dbReference type="SMART" id="SM00448">
    <property type="entry name" value="REC"/>
    <property type="match status" value="1"/>
</dbReference>
<evidence type="ECO:0000313" key="3">
    <source>
        <dbReference type="EMBL" id="RRJ92061.1"/>
    </source>
</evidence>
<accession>A0A3P3WA82</accession>